<organism evidence="2 3">
    <name type="scientific">Succiniclasticum ruminis DSM 9236</name>
    <dbReference type="NCBI Taxonomy" id="1123323"/>
    <lineage>
        <taxon>Bacteria</taxon>
        <taxon>Bacillati</taxon>
        <taxon>Bacillota</taxon>
        <taxon>Negativicutes</taxon>
        <taxon>Acidaminococcales</taxon>
        <taxon>Acidaminococcaceae</taxon>
        <taxon>Succiniclasticum</taxon>
    </lineage>
</organism>
<dbReference type="PANTHER" id="PTHR11106:SF27">
    <property type="entry name" value="MACRO DOMAIN-CONTAINING PROTEIN"/>
    <property type="match status" value="1"/>
</dbReference>
<sequence>MITVTCIAGNNSFCCPAMILEDAMGVSFIIGDVTTLQADAVVNVINFEMEDGGSVNHAIHAAAGPELKEYCETTDRCPVGGAKLTPAFNLPARYIIHTVAPLWRDGREQEEKWLAACYLRSLELAAKYNCWKVAIPVFSAGSSGFPSGKALQIAYDTCRYCLIEKNITADILLVLYARDTGCNIQAESTAAVFNTVAEYVKLHHQLEEDRIRMLRLAEGAKPYFPEEAQRIREIMMPDGATMIVVPQGASVQFSISSIPPKPGNMPDREEFVPEAPFTKKLLRYMDAKGMTAPRVYSDAGYDRKLFSKIQSDPDYHPRKYTVVRFALALKLDPEETEDLLNAAGFALSRSMLVDLVIAYCIENNMRSVWEVNSILENWGLETI</sequence>
<dbReference type="AlphaFoldDB" id="A0A1I2E1B8"/>
<dbReference type="SMART" id="SM00506">
    <property type="entry name" value="A1pp"/>
    <property type="match status" value="1"/>
</dbReference>
<dbReference type="RefSeq" id="WP_093914302.1">
    <property type="nucleotide sequence ID" value="NZ_FONL01000027.1"/>
</dbReference>
<dbReference type="STRING" id="1123323.SAMN05216245_12717"/>
<accession>A0A1I2E1B8</accession>
<dbReference type="InterPro" id="IPR002589">
    <property type="entry name" value="Macro_dom"/>
</dbReference>
<feature type="domain" description="Macro" evidence="1">
    <location>
        <begin position="13"/>
        <end position="192"/>
    </location>
</feature>
<dbReference type="Proteomes" id="UP000198896">
    <property type="component" value="Unassembled WGS sequence"/>
</dbReference>
<dbReference type="InterPro" id="IPR043472">
    <property type="entry name" value="Macro_dom-like"/>
</dbReference>
<reference evidence="2 3" key="1">
    <citation type="submission" date="2016-10" db="EMBL/GenBank/DDBJ databases">
        <authorList>
            <person name="de Groot N.N."/>
        </authorList>
    </citation>
    <scope>NUCLEOTIDE SEQUENCE [LARGE SCALE GENOMIC DNA]</scope>
    <source>
        <strain evidence="2 3">DSM 9236</strain>
    </source>
</reference>
<gene>
    <name evidence="2" type="ORF">SAMN05216245_12717</name>
</gene>
<dbReference type="PROSITE" id="PS51154">
    <property type="entry name" value="MACRO"/>
    <property type="match status" value="1"/>
</dbReference>
<evidence type="ECO:0000313" key="3">
    <source>
        <dbReference type="Proteomes" id="UP000198896"/>
    </source>
</evidence>
<dbReference type="EMBL" id="FONL01000027">
    <property type="protein sequence ID" value="SFE86722.1"/>
    <property type="molecule type" value="Genomic_DNA"/>
</dbReference>
<dbReference type="PANTHER" id="PTHR11106">
    <property type="entry name" value="GANGLIOSIDE INDUCED DIFFERENTIATION ASSOCIATED PROTEIN 2-RELATED"/>
    <property type="match status" value="1"/>
</dbReference>
<dbReference type="Gene3D" id="3.40.220.10">
    <property type="entry name" value="Leucine Aminopeptidase, subunit E, domain 1"/>
    <property type="match status" value="1"/>
</dbReference>
<dbReference type="Pfam" id="PF01661">
    <property type="entry name" value="Macro"/>
    <property type="match status" value="1"/>
</dbReference>
<dbReference type="GO" id="GO:0019213">
    <property type="term" value="F:deacetylase activity"/>
    <property type="evidence" value="ECO:0007669"/>
    <property type="project" value="TreeGrafter"/>
</dbReference>
<name>A0A1I2E1B8_9FIRM</name>
<dbReference type="OrthoDB" id="6194521at2"/>
<dbReference type="SUPFAM" id="SSF52949">
    <property type="entry name" value="Macro domain-like"/>
    <property type="match status" value="1"/>
</dbReference>
<proteinExistence type="predicted"/>
<keyword evidence="3" id="KW-1185">Reference proteome</keyword>
<protein>
    <submittedName>
        <fullName evidence="2">O-acetyl-ADP-ribose deacetylase (Regulator of RNase III), contains Macro domain</fullName>
    </submittedName>
</protein>
<evidence type="ECO:0000313" key="2">
    <source>
        <dbReference type="EMBL" id="SFE86722.1"/>
    </source>
</evidence>
<evidence type="ECO:0000259" key="1">
    <source>
        <dbReference type="PROSITE" id="PS51154"/>
    </source>
</evidence>